<dbReference type="GO" id="GO:0004467">
    <property type="term" value="F:long-chain fatty acid-CoA ligase activity"/>
    <property type="evidence" value="ECO:0007669"/>
    <property type="project" value="TreeGrafter"/>
</dbReference>
<dbReference type="Gene3D" id="3.40.50.12780">
    <property type="entry name" value="N-terminal domain of ligase-like"/>
    <property type="match status" value="1"/>
</dbReference>
<dbReference type="AlphaFoldDB" id="A0A8X8ZTK5"/>
<dbReference type="PROSITE" id="PS51375">
    <property type="entry name" value="PPR"/>
    <property type="match status" value="4"/>
</dbReference>
<feature type="repeat" description="PPR" evidence="4">
    <location>
        <begin position="1005"/>
        <end position="1039"/>
    </location>
</feature>
<feature type="repeat" description="PPR" evidence="4">
    <location>
        <begin position="904"/>
        <end position="938"/>
    </location>
</feature>
<dbReference type="InterPro" id="IPR011990">
    <property type="entry name" value="TPR-like_helical_dom_sf"/>
</dbReference>
<reference evidence="6" key="2">
    <citation type="submission" date="2020-08" db="EMBL/GenBank/DDBJ databases">
        <title>Plant Genome Project.</title>
        <authorList>
            <person name="Zhang R.-G."/>
        </authorList>
    </citation>
    <scope>NUCLEOTIDE SEQUENCE</scope>
    <source>
        <strain evidence="6">Huo1</strain>
        <tissue evidence="6">Leaf</tissue>
    </source>
</reference>
<dbReference type="PROSITE" id="PS00455">
    <property type="entry name" value="AMP_BINDING"/>
    <property type="match status" value="1"/>
</dbReference>
<evidence type="ECO:0000256" key="4">
    <source>
        <dbReference type="PROSITE-ProRule" id="PRU00708"/>
    </source>
</evidence>
<dbReference type="FunFam" id="1.25.40.10:FF:000090">
    <property type="entry name" value="Pentatricopeptide repeat-containing protein, chloroplastic"/>
    <property type="match status" value="1"/>
</dbReference>
<accession>A0A8X8ZTK5</accession>
<dbReference type="GO" id="GO:0009698">
    <property type="term" value="P:phenylpropanoid metabolic process"/>
    <property type="evidence" value="ECO:0007669"/>
    <property type="project" value="UniProtKB-KW"/>
</dbReference>
<dbReference type="Gene3D" id="1.25.40.10">
    <property type="entry name" value="Tetratricopeptide repeat domain"/>
    <property type="match status" value="4"/>
</dbReference>
<evidence type="ECO:0000313" key="6">
    <source>
        <dbReference type="EMBL" id="KAG6417797.1"/>
    </source>
</evidence>
<dbReference type="Pfam" id="PF00501">
    <property type="entry name" value="AMP-binding"/>
    <property type="match status" value="2"/>
</dbReference>
<dbReference type="Proteomes" id="UP000298416">
    <property type="component" value="Unassembled WGS sequence"/>
</dbReference>
<dbReference type="GO" id="GO:0016020">
    <property type="term" value="C:membrane"/>
    <property type="evidence" value="ECO:0007669"/>
    <property type="project" value="TreeGrafter"/>
</dbReference>
<feature type="domain" description="AMP-dependent synthetase/ligase" evidence="5">
    <location>
        <begin position="145"/>
        <end position="519"/>
    </location>
</feature>
<name>A0A8X8ZTK5_SALSN</name>
<keyword evidence="2" id="KW-0677">Repeat</keyword>
<evidence type="ECO:0000313" key="7">
    <source>
        <dbReference type="Proteomes" id="UP000298416"/>
    </source>
</evidence>
<dbReference type="InterPro" id="IPR000873">
    <property type="entry name" value="AMP-dep_synth/lig_dom"/>
</dbReference>
<comment type="pathway">
    <text evidence="1">Phytoalexin biosynthesis; 3,4',5-trihydroxystilbene biosynthesis; 3,4',5-trihydroxystilbene from trans-4-coumarate: step 1/2.</text>
</comment>
<feature type="repeat" description="PPR" evidence="4">
    <location>
        <begin position="710"/>
        <end position="744"/>
    </location>
</feature>
<dbReference type="PANTHER" id="PTHR43272">
    <property type="entry name" value="LONG-CHAIN-FATTY-ACID--COA LIGASE"/>
    <property type="match status" value="1"/>
</dbReference>
<dbReference type="Pfam" id="PF13041">
    <property type="entry name" value="PPR_2"/>
    <property type="match status" value="2"/>
</dbReference>
<dbReference type="InterPro" id="IPR042099">
    <property type="entry name" value="ANL_N_sf"/>
</dbReference>
<gene>
    <name evidence="6" type="ORF">SASPL_119990</name>
</gene>
<reference evidence="6" key="1">
    <citation type="submission" date="2018-01" db="EMBL/GenBank/DDBJ databases">
        <authorList>
            <person name="Mao J.F."/>
        </authorList>
    </citation>
    <scope>NUCLEOTIDE SEQUENCE</scope>
    <source>
        <strain evidence="6">Huo1</strain>
        <tissue evidence="6">Leaf</tissue>
    </source>
</reference>
<dbReference type="Pfam" id="PF01535">
    <property type="entry name" value="PPR"/>
    <property type="match status" value="6"/>
</dbReference>
<evidence type="ECO:0000256" key="1">
    <source>
        <dbReference type="ARBA" id="ARBA00004930"/>
    </source>
</evidence>
<dbReference type="SUPFAM" id="SSF56801">
    <property type="entry name" value="Acetyl-CoA synthetase-like"/>
    <property type="match status" value="2"/>
</dbReference>
<evidence type="ECO:0000256" key="2">
    <source>
        <dbReference type="ARBA" id="ARBA00022737"/>
    </source>
</evidence>
<proteinExistence type="predicted"/>
<dbReference type="PANTHER" id="PTHR43272:SF6">
    <property type="entry name" value="LONG CHAIN ACYL-COA SYNTHETASE 1"/>
    <property type="match status" value="1"/>
</dbReference>
<dbReference type="InterPro" id="IPR020845">
    <property type="entry name" value="AMP-binding_CS"/>
</dbReference>
<evidence type="ECO:0000259" key="5">
    <source>
        <dbReference type="Pfam" id="PF00501"/>
    </source>
</evidence>
<dbReference type="GO" id="GO:0010143">
    <property type="term" value="P:cutin biosynthetic process"/>
    <property type="evidence" value="ECO:0007669"/>
    <property type="project" value="TreeGrafter"/>
</dbReference>
<evidence type="ECO:0000256" key="3">
    <source>
        <dbReference type="ARBA" id="ARBA00023051"/>
    </source>
</evidence>
<feature type="repeat" description="PPR" evidence="4">
    <location>
        <begin position="873"/>
        <end position="903"/>
    </location>
</feature>
<dbReference type="InterPro" id="IPR002885">
    <property type="entry name" value="PPR_rpt"/>
</dbReference>
<dbReference type="GO" id="GO:0010025">
    <property type="term" value="P:wax biosynthetic process"/>
    <property type="evidence" value="ECO:0007669"/>
    <property type="project" value="TreeGrafter"/>
</dbReference>
<keyword evidence="7" id="KW-1185">Reference proteome</keyword>
<dbReference type="EMBL" id="PNBA02000007">
    <property type="protein sequence ID" value="KAG6417797.1"/>
    <property type="molecule type" value="Genomic_DNA"/>
</dbReference>
<dbReference type="NCBIfam" id="TIGR00756">
    <property type="entry name" value="PPR"/>
    <property type="match status" value="5"/>
</dbReference>
<comment type="caution">
    <text evidence="6">The sequence shown here is derived from an EMBL/GenBank/DDBJ whole genome shotgun (WGS) entry which is preliminary data.</text>
</comment>
<protein>
    <recommendedName>
        <fullName evidence="5">AMP-dependent synthetase/ligase domain-containing protein</fullName>
    </recommendedName>
</protein>
<feature type="domain" description="AMP-dependent synthetase/ligase" evidence="5">
    <location>
        <begin position="71"/>
        <end position="120"/>
    </location>
</feature>
<sequence length="1191" mass="134137">MMKKKFTVIVEEGKKGRDGELSVGPVYRNPLSQHGYPPIELESSTIWKIFVSSVEKHSGNRMLGWRELLNDKWGPYKWKTYKQVYEEVLQAGSALRAHGYEPGARVGIYGMNCPQWVVAMEVEINSCSSFSPTYFFTLRHIFSDLLLLFQACSAHSLICVPLYDTLGPGAVNYILDHSEIDVVFVQDKKVKQLLNPECVHAQRLKLMVCFTSFTEEQKEKTAAIGIQTYSWNDFLNKGKDNPCKVSPPEPDTICTIMYTSGTSGDPKGVVLTHENVVTNIKGVDLFMEQFEDKMTTDDVYISFLPLAHILDRMIEEYFFHKGASVGYYHGAFQEFSNEFMKARDVYFYFYAFYSAVVLSNLCPSLSSGVLKALEDLNWRRRGIFHLLYRYKLHWMNKGYKQKDASPLADFLAFRKVKSRLGGRLRLIVSGGAPLSSEVEEFLRVTSCAFVTQGYGLTESCGLSTLGYPDEMSMVGAVGSTFVYTELRLEEVPEMGYDPLGEPSRGEICLKPKSPFVGYYKNPELTQEAVIDGWFHTGDIGEMMPNGVVKIIDRKKNLIKLSQGEYVALEHLEKVYGITPIAEDIWVFGDSFKSMLVAVVVPNEENMTKWAQKNGYKGSFLDLCILDQLNDYILLELKATAERNKLRGFEYIKGVIIEPQLFELSEKELVTATLKKRRDRLLKLYKINDCVRSGKVSDARKLFDDYPHSRNTVSWNTLINGYIKSRHFEEAQKLFDEMPRRDVVSWNTLLSGFRDAQSPDKALHHFLRMMASDRRPDELTFAVLMSAFLNSEFDVLVPQLHGLVIRLGLDLNIYLGSALMRGYVGLADRDGFRRVFDEIEVVDVVPCNVLILGYIEFGMMSEAKTAFDLMPKRNAFSWSIIINGLMKNKMVDEAKEVFDSLLEKDVVSWTAMIRGCAQCEKFTEALDMFPAMMSSGVRPNHYTFSSVFDACAGSSSLVMGSQAHACLLKLGIPVDVVLGSSLLDMYAKCGDIVAAFSVFESMPTKNLVSWNSIIGGCGRHGLADRALEEFERMTLSGVLPDQISFINVLSACVHGGKVREAEEIFYSIQAKYGLEAEMEHYSCMVDLYGRAGELEKAEELVKRMPFEPDVVVWGALLGACGVHSCLEVGEFAAMGISNVEKDHPAVYSILSKIYGANGTRSGVFQLKKMIRKWQGKKQKAGSWIQSNLGLVT</sequence>
<organism evidence="6">
    <name type="scientific">Salvia splendens</name>
    <name type="common">Scarlet sage</name>
    <dbReference type="NCBI Taxonomy" id="180675"/>
    <lineage>
        <taxon>Eukaryota</taxon>
        <taxon>Viridiplantae</taxon>
        <taxon>Streptophyta</taxon>
        <taxon>Embryophyta</taxon>
        <taxon>Tracheophyta</taxon>
        <taxon>Spermatophyta</taxon>
        <taxon>Magnoliopsida</taxon>
        <taxon>eudicotyledons</taxon>
        <taxon>Gunneridae</taxon>
        <taxon>Pentapetalae</taxon>
        <taxon>asterids</taxon>
        <taxon>lamiids</taxon>
        <taxon>Lamiales</taxon>
        <taxon>Lamiaceae</taxon>
        <taxon>Nepetoideae</taxon>
        <taxon>Mentheae</taxon>
        <taxon>Salviinae</taxon>
        <taxon>Salvia</taxon>
        <taxon>Salvia subgen. Calosphace</taxon>
        <taxon>core Calosphace</taxon>
    </lineage>
</organism>
<keyword evidence="3" id="KW-0587">Phenylpropanoid metabolism</keyword>
<dbReference type="GO" id="GO:0005783">
    <property type="term" value="C:endoplasmic reticulum"/>
    <property type="evidence" value="ECO:0007669"/>
    <property type="project" value="TreeGrafter"/>
</dbReference>